<dbReference type="OrthoDB" id="9813321at2"/>
<dbReference type="Proteomes" id="UP000468766">
    <property type="component" value="Unassembled WGS sequence"/>
</dbReference>
<feature type="domain" description="Putative regulatory protein FmdB zinc ribbon" evidence="1">
    <location>
        <begin position="1"/>
        <end position="42"/>
    </location>
</feature>
<dbReference type="AlphaFoldDB" id="A0A6I0F561"/>
<name>A0A6I0F561_9FIRM</name>
<protein>
    <submittedName>
        <fullName evidence="2">Zinc ribbon domain-containing protein</fullName>
    </submittedName>
</protein>
<dbReference type="EMBL" id="WBXO01000001">
    <property type="protein sequence ID" value="KAB2954132.1"/>
    <property type="molecule type" value="Genomic_DNA"/>
</dbReference>
<dbReference type="SMART" id="SM00834">
    <property type="entry name" value="CxxC_CXXC_SSSS"/>
    <property type="match status" value="1"/>
</dbReference>
<gene>
    <name evidence="2" type="ORF">F9B85_00040</name>
</gene>
<organism evidence="2 3">
    <name type="scientific">Heliorestis acidaminivorans</name>
    <dbReference type="NCBI Taxonomy" id="553427"/>
    <lineage>
        <taxon>Bacteria</taxon>
        <taxon>Bacillati</taxon>
        <taxon>Bacillota</taxon>
        <taxon>Clostridia</taxon>
        <taxon>Eubacteriales</taxon>
        <taxon>Heliobacteriaceae</taxon>
        <taxon>Heliorestis</taxon>
    </lineage>
</organism>
<accession>A0A6I0F561</accession>
<evidence type="ECO:0000259" key="1">
    <source>
        <dbReference type="SMART" id="SM00834"/>
    </source>
</evidence>
<sequence length="80" mass="8315">MPTYDFECKNCSHAFSELTPYHSRDQVACPNCGTKGATIKITTFFVGKSQSSRCDTGGCSSKASPSACPGALAGGCPGMR</sequence>
<keyword evidence="3" id="KW-1185">Reference proteome</keyword>
<dbReference type="RefSeq" id="WP_151617578.1">
    <property type="nucleotide sequence ID" value="NZ_WBXO01000001.1"/>
</dbReference>
<proteinExistence type="predicted"/>
<reference evidence="2 3" key="1">
    <citation type="submission" date="2019-10" db="EMBL/GenBank/DDBJ databases">
        <title>Whole-genome sequence of the extremophile Heliorestis acidaminivorans DSM 24790.</title>
        <authorList>
            <person name="Kyndt J.A."/>
            <person name="Meyer T.E."/>
        </authorList>
    </citation>
    <scope>NUCLEOTIDE SEQUENCE [LARGE SCALE GENOMIC DNA]</scope>
    <source>
        <strain evidence="2 3">DSM 24790</strain>
    </source>
</reference>
<evidence type="ECO:0000313" key="3">
    <source>
        <dbReference type="Proteomes" id="UP000468766"/>
    </source>
</evidence>
<dbReference type="InterPro" id="IPR013429">
    <property type="entry name" value="Regulatory_FmdB_Zinc_ribbon"/>
</dbReference>
<evidence type="ECO:0000313" key="2">
    <source>
        <dbReference type="EMBL" id="KAB2954132.1"/>
    </source>
</evidence>
<dbReference type="NCBIfam" id="TIGR02605">
    <property type="entry name" value="CxxC_CxxC_SSSS"/>
    <property type="match status" value="1"/>
</dbReference>
<dbReference type="Pfam" id="PF09723">
    <property type="entry name" value="Zn_ribbon_8"/>
    <property type="match status" value="1"/>
</dbReference>
<comment type="caution">
    <text evidence="2">The sequence shown here is derived from an EMBL/GenBank/DDBJ whole genome shotgun (WGS) entry which is preliminary data.</text>
</comment>